<reference evidence="11 12" key="1">
    <citation type="submission" date="2019-08" db="EMBL/GenBank/DDBJ databases">
        <authorList>
            <person name="Liang Q."/>
        </authorList>
    </citation>
    <scope>NUCLEOTIDE SEQUENCE [LARGE SCALE GENOMIC DNA]</scope>
    <source>
        <strain evidence="11 12">V1718</strain>
    </source>
</reference>
<dbReference type="KEGG" id="bbae:FRD01_23865"/>
<protein>
    <recommendedName>
        <fullName evidence="10">Endonuclease/exonuclease/phosphatase domain-containing protein</fullName>
    </recommendedName>
</protein>
<keyword evidence="12" id="KW-1185">Reference proteome</keyword>
<keyword evidence="5" id="KW-0227">DNA damage</keyword>
<dbReference type="Gene3D" id="3.60.10.10">
    <property type="entry name" value="Endonuclease/exonuclease/phosphatase"/>
    <property type="match status" value="1"/>
</dbReference>
<evidence type="ECO:0000259" key="10">
    <source>
        <dbReference type="Pfam" id="PF03372"/>
    </source>
</evidence>
<comment type="cofactor">
    <cofactor evidence="1">
        <name>Mn(2+)</name>
        <dbReference type="ChEBI" id="CHEBI:29035"/>
    </cofactor>
</comment>
<dbReference type="GO" id="GO:0016787">
    <property type="term" value="F:hydrolase activity"/>
    <property type="evidence" value="ECO:0007669"/>
    <property type="project" value="UniProtKB-KW"/>
</dbReference>
<dbReference type="PROSITE" id="PS51257">
    <property type="entry name" value="PROKAR_LIPOPROTEIN"/>
    <property type="match status" value="1"/>
</dbReference>
<dbReference type="Proteomes" id="UP000321595">
    <property type="component" value="Chromosome"/>
</dbReference>
<accession>A0A5B8XWC6</accession>
<evidence type="ECO:0000256" key="2">
    <source>
        <dbReference type="ARBA" id="ARBA00001946"/>
    </source>
</evidence>
<keyword evidence="8" id="KW-0234">DNA repair</keyword>
<evidence type="ECO:0000256" key="1">
    <source>
        <dbReference type="ARBA" id="ARBA00001936"/>
    </source>
</evidence>
<keyword evidence="3" id="KW-0540">Nuclease</keyword>
<comment type="cofactor">
    <cofactor evidence="2">
        <name>Mg(2+)</name>
        <dbReference type="ChEBI" id="CHEBI:18420"/>
    </cofactor>
</comment>
<evidence type="ECO:0000256" key="3">
    <source>
        <dbReference type="ARBA" id="ARBA00022722"/>
    </source>
</evidence>
<dbReference type="InterPro" id="IPR036691">
    <property type="entry name" value="Endo/exonu/phosph_ase_sf"/>
</dbReference>
<feature type="compositionally biased region" description="Low complexity" evidence="9">
    <location>
        <begin position="24"/>
        <end position="44"/>
    </location>
</feature>
<evidence type="ECO:0000256" key="4">
    <source>
        <dbReference type="ARBA" id="ARBA00022723"/>
    </source>
</evidence>
<dbReference type="PANTHER" id="PTHR15822:SF4">
    <property type="entry name" value="TYROSYL-DNA PHOSPHODIESTERASE 2"/>
    <property type="match status" value="1"/>
</dbReference>
<evidence type="ECO:0000256" key="5">
    <source>
        <dbReference type="ARBA" id="ARBA00022763"/>
    </source>
</evidence>
<dbReference type="GO" id="GO:0006281">
    <property type="term" value="P:DNA repair"/>
    <property type="evidence" value="ECO:0007669"/>
    <property type="project" value="UniProtKB-KW"/>
</dbReference>
<evidence type="ECO:0000256" key="6">
    <source>
        <dbReference type="ARBA" id="ARBA00022801"/>
    </source>
</evidence>
<dbReference type="SUPFAM" id="SSF56219">
    <property type="entry name" value="DNase I-like"/>
    <property type="match status" value="1"/>
</dbReference>
<sequence length="401" mass="42856">MTMLKIAMIAALLMIGCSDDSGKSGPSENNANNTNNTNNTNGSTTGEGGERPSFATYNVGLAVGFVPLAEERKDAVVSAVSEIDADVICLQEVWLNQVEDEWRQDNIDAIIAATQATHPHAYYQIGEVESAVGCTEEEVAPLETCVLGACDGVPDGELSGCVIQNCSTEFGAVSSDCSSCLVGQLGNPFEDIKAACVGSTQSAYYSNGHNGLLLLSKTPLEDQFYEEMEAVQVARSILAATTTLPSGDEVRVYCNHLTAEITGVEYPGDEFDSYEAEQKVQVERLIELVGEETLPTVVLGDFNAGPADEGLDAELPANYELYMNAGWTNVFLDVYTGPACTYCSSNTLVDSTTDKAIDHVFVVNAEPIAARGDLLFTETVDVEGAQSHISDHFGVRVIFDF</sequence>
<dbReference type="EMBL" id="CP042467">
    <property type="protein sequence ID" value="QED30212.1"/>
    <property type="molecule type" value="Genomic_DNA"/>
</dbReference>
<evidence type="ECO:0000256" key="7">
    <source>
        <dbReference type="ARBA" id="ARBA00022842"/>
    </source>
</evidence>
<dbReference type="AlphaFoldDB" id="A0A5B8XWC6"/>
<evidence type="ECO:0000313" key="11">
    <source>
        <dbReference type="EMBL" id="QED30212.1"/>
    </source>
</evidence>
<dbReference type="InterPro" id="IPR005135">
    <property type="entry name" value="Endo/exonuclease/phosphatase"/>
</dbReference>
<feature type="domain" description="Endonuclease/exonuclease/phosphatase" evidence="10">
    <location>
        <begin position="55"/>
        <end position="392"/>
    </location>
</feature>
<keyword evidence="4" id="KW-0479">Metal-binding</keyword>
<evidence type="ECO:0000313" key="12">
    <source>
        <dbReference type="Proteomes" id="UP000321595"/>
    </source>
</evidence>
<organism evidence="11 12">
    <name type="scientific">Microvenator marinus</name>
    <dbReference type="NCBI Taxonomy" id="2600177"/>
    <lineage>
        <taxon>Bacteria</taxon>
        <taxon>Deltaproteobacteria</taxon>
        <taxon>Bradymonadales</taxon>
        <taxon>Microvenatoraceae</taxon>
        <taxon>Microvenator</taxon>
    </lineage>
</organism>
<gene>
    <name evidence="11" type="ORF">FRD01_23865</name>
</gene>
<evidence type="ECO:0000256" key="9">
    <source>
        <dbReference type="SAM" id="MobiDB-lite"/>
    </source>
</evidence>
<evidence type="ECO:0000256" key="8">
    <source>
        <dbReference type="ARBA" id="ARBA00023204"/>
    </source>
</evidence>
<name>A0A5B8XWC6_9DELT</name>
<proteinExistence type="predicted"/>
<dbReference type="PANTHER" id="PTHR15822">
    <property type="entry name" value="TRAF AND TNF RECEPTOR-ASSOCIATED PROTEIN"/>
    <property type="match status" value="1"/>
</dbReference>
<dbReference type="Pfam" id="PF03372">
    <property type="entry name" value="Exo_endo_phos"/>
    <property type="match status" value="1"/>
</dbReference>
<dbReference type="GO" id="GO:0046872">
    <property type="term" value="F:metal ion binding"/>
    <property type="evidence" value="ECO:0007669"/>
    <property type="project" value="UniProtKB-KW"/>
</dbReference>
<feature type="region of interest" description="Disordered" evidence="9">
    <location>
        <begin position="21"/>
        <end position="51"/>
    </location>
</feature>
<dbReference type="InterPro" id="IPR051547">
    <property type="entry name" value="TDP2-like"/>
</dbReference>
<dbReference type="OrthoDB" id="5503892at2"/>
<keyword evidence="6" id="KW-0378">Hydrolase</keyword>
<dbReference type="GO" id="GO:0004518">
    <property type="term" value="F:nuclease activity"/>
    <property type="evidence" value="ECO:0007669"/>
    <property type="project" value="UniProtKB-KW"/>
</dbReference>
<keyword evidence="7" id="KW-0460">Magnesium</keyword>